<organism evidence="11 12">
    <name type="scientific">Streptococcus criceti HS-6</name>
    <dbReference type="NCBI Taxonomy" id="873449"/>
    <lineage>
        <taxon>Bacteria</taxon>
        <taxon>Bacillati</taxon>
        <taxon>Bacillota</taxon>
        <taxon>Bacilli</taxon>
        <taxon>Lactobacillales</taxon>
        <taxon>Streptococcaceae</taxon>
        <taxon>Streptococcus</taxon>
    </lineage>
</organism>
<evidence type="ECO:0000313" key="11">
    <source>
        <dbReference type="EMBL" id="EHI75065.1"/>
    </source>
</evidence>
<keyword evidence="5" id="KW-0677">Repeat</keyword>
<dbReference type="Proteomes" id="UP000004322">
    <property type="component" value="Unassembled WGS sequence"/>
</dbReference>
<dbReference type="PROSITE" id="PS50035">
    <property type="entry name" value="PLD"/>
    <property type="match status" value="2"/>
</dbReference>
<dbReference type="GO" id="GO:0005886">
    <property type="term" value="C:plasma membrane"/>
    <property type="evidence" value="ECO:0007669"/>
    <property type="project" value="UniProtKB-SubCell"/>
</dbReference>
<name>G5JMY9_STRCG</name>
<comment type="caution">
    <text evidence="11">The sequence shown here is derived from an EMBL/GenBank/DDBJ whole genome shotgun (WGS) entry which is preliminary data.</text>
</comment>
<dbReference type="STRING" id="873449.STRCR_1321"/>
<dbReference type="GO" id="GO:0032049">
    <property type="term" value="P:cardiolipin biosynthetic process"/>
    <property type="evidence" value="ECO:0007669"/>
    <property type="project" value="UniProtKB-UniRule"/>
</dbReference>
<dbReference type="CDD" id="cd09154">
    <property type="entry name" value="PLDc_SMU_988_like_1"/>
    <property type="match status" value="1"/>
</dbReference>
<feature type="domain" description="PLD phosphodiesterase" evidence="10">
    <location>
        <begin position="443"/>
        <end position="470"/>
    </location>
</feature>
<evidence type="ECO:0000256" key="1">
    <source>
        <dbReference type="ARBA" id="ARBA00004236"/>
    </source>
</evidence>
<feature type="transmembrane region" description="Helical" evidence="9">
    <location>
        <begin position="88"/>
        <end position="106"/>
    </location>
</feature>
<feature type="transmembrane region" description="Helical" evidence="9">
    <location>
        <begin position="58"/>
        <end position="76"/>
    </location>
</feature>
<dbReference type="EC" id="2.7.8.-" evidence="8"/>
<gene>
    <name evidence="11" type="ORF">STRCR_1321</name>
</gene>
<dbReference type="SMART" id="SM00155">
    <property type="entry name" value="PLDc"/>
    <property type="match status" value="2"/>
</dbReference>
<dbReference type="InterPro" id="IPR001736">
    <property type="entry name" value="PLipase_D/transphosphatidylase"/>
</dbReference>
<dbReference type="Pfam" id="PF13091">
    <property type="entry name" value="PLDc_2"/>
    <property type="match status" value="2"/>
</dbReference>
<comment type="subcellular location">
    <subcellularLocation>
        <location evidence="1">Cell membrane</location>
    </subcellularLocation>
</comment>
<dbReference type="NCBIfam" id="TIGR04265">
    <property type="entry name" value="bac_cardiolipin"/>
    <property type="match status" value="1"/>
</dbReference>
<keyword evidence="3" id="KW-0808">Transferase</keyword>
<dbReference type="PANTHER" id="PTHR21248">
    <property type="entry name" value="CARDIOLIPIN SYNTHASE"/>
    <property type="match status" value="1"/>
</dbReference>
<dbReference type="PANTHER" id="PTHR21248:SF22">
    <property type="entry name" value="PHOSPHOLIPASE D"/>
    <property type="match status" value="1"/>
</dbReference>
<sequence length="530" mass="60543">MKEEIVIDEETKTRRLLKRGQRSLLRGIFSRTTVIVLLLILQLYVIASGYVWFQQYQIHIQIAGLLIAVASVLYLINSDMDSTAKLTWMLVVLPMPVLGGLFLLYTKIDWGYNGMKRQLKGNVEKTVPLLRQNDSVLAELKTSHSTAFNLAKYLSFGDNHFPVYKNSQVTYFSSGEEKFAELKKQLRQAKHYIFMEYFIIDEGLMWGEILSILEEKVAEGVEVRVMYDGMIEMTTLSFDYSKRLERLGIQSRAFAPLSPFLSTYYNYRDHRKIVVIDGEVAFTGGVNLADEYINAIERFGHWKDTAIMVRGRAVDTFLILFLQMWKTIKDDGTEVKAYLGQHANKLSTDGFIIPFGDSPMDNEKVGENVYIDILNQARDYVHIMTPYLILDSEMEHALKFAAERGVDVKIIMPGIPDKQVPYYLAKTYYKSLMASGVKIYEYSPGFVHAKVFVADDSRSVVGTINLDYRSLYHHFECAAYLYHSSEIPKIERDFQATLADCRQVTEQSLKELPISVKAIGAVVKAIAPLL</sequence>
<dbReference type="eggNOG" id="COG1502">
    <property type="taxonomic scope" value="Bacteria"/>
</dbReference>
<evidence type="ECO:0000256" key="9">
    <source>
        <dbReference type="SAM" id="Phobius"/>
    </source>
</evidence>
<evidence type="ECO:0000256" key="6">
    <source>
        <dbReference type="ARBA" id="ARBA00022989"/>
    </source>
</evidence>
<keyword evidence="2" id="KW-1003">Cell membrane</keyword>
<keyword evidence="7 9" id="KW-0472">Membrane</keyword>
<dbReference type="InterPro" id="IPR025202">
    <property type="entry name" value="PLD-like_dom"/>
</dbReference>
<dbReference type="SUPFAM" id="SSF56024">
    <property type="entry name" value="Phospholipase D/nuclease"/>
    <property type="match status" value="2"/>
</dbReference>
<feature type="transmembrane region" description="Helical" evidence="9">
    <location>
        <begin position="28"/>
        <end position="52"/>
    </location>
</feature>
<dbReference type="CDD" id="cd09160">
    <property type="entry name" value="PLDc_SMU_988_like_2"/>
    <property type="match status" value="1"/>
</dbReference>
<protein>
    <recommendedName>
        <fullName evidence="8">Cardiolipin synthase</fullName>
        <ecNumber evidence="8">2.7.8.-</ecNumber>
    </recommendedName>
</protein>
<dbReference type="Gene3D" id="3.30.870.10">
    <property type="entry name" value="Endonuclease Chain A"/>
    <property type="match status" value="2"/>
</dbReference>
<keyword evidence="4 9" id="KW-0812">Transmembrane</keyword>
<keyword evidence="12" id="KW-1185">Reference proteome</keyword>
<accession>G5JMY9</accession>
<evidence type="ECO:0000256" key="8">
    <source>
        <dbReference type="NCBIfam" id="TIGR04265"/>
    </source>
</evidence>
<evidence type="ECO:0000256" key="4">
    <source>
        <dbReference type="ARBA" id="ARBA00022692"/>
    </source>
</evidence>
<evidence type="ECO:0000313" key="12">
    <source>
        <dbReference type="Proteomes" id="UP000004322"/>
    </source>
</evidence>
<dbReference type="InterPro" id="IPR022924">
    <property type="entry name" value="Cardiolipin_synthase"/>
</dbReference>
<evidence type="ECO:0000259" key="10">
    <source>
        <dbReference type="PROSITE" id="PS50035"/>
    </source>
</evidence>
<dbReference type="EMBL" id="AEUV02000002">
    <property type="protein sequence ID" value="EHI75065.1"/>
    <property type="molecule type" value="Genomic_DNA"/>
</dbReference>
<evidence type="ECO:0000256" key="7">
    <source>
        <dbReference type="ARBA" id="ARBA00023136"/>
    </source>
</evidence>
<dbReference type="AlphaFoldDB" id="G5JMY9"/>
<keyword evidence="6 9" id="KW-1133">Transmembrane helix</keyword>
<proteinExistence type="predicted"/>
<evidence type="ECO:0000256" key="3">
    <source>
        <dbReference type="ARBA" id="ARBA00022679"/>
    </source>
</evidence>
<evidence type="ECO:0000256" key="5">
    <source>
        <dbReference type="ARBA" id="ARBA00022737"/>
    </source>
</evidence>
<dbReference type="GO" id="GO:0008808">
    <property type="term" value="F:cardiolipin synthase activity"/>
    <property type="evidence" value="ECO:0007669"/>
    <property type="project" value="UniProtKB-UniRule"/>
</dbReference>
<reference evidence="11" key="1">
    <citation type="submission" date="2011-07" db="EMBL/GenBank/DDBJ databases">
        <authorList>
            <person name="Stanhope M.J."/>
            <person name="Durkin A.S."/>
            <person name="Hostetler J."/>
            <person name="Kim M."/>
            <person name="Radune D."/>
            <person name="Singh I."/>
            <person name="Town C.D."/>
        </authorList>
    </citation>
    <scope>NUCLEOTIDE SEQUENCE [LARGE SCALE GENOMIC DNA]</scope>
    <source>
        <strain evidence="11">HS-6</strain>
    </source>
</reference>
<evidence type="ECO:0000256" key="2">
    <source>
        <dbReference type="ARBA" id="ARBA00022475"/>
    </source>
</evidence>
<feature type="domain" description="PLD phosphodiesterase" evidence="10">
    <location>
        <begin position="265"/>
        <end position="292"/>
    </location>
</feature>